<feature type="site" description="Interacts with tRNA; defines subfamily-specific binding signature" evidence="9">
    <location>
        <position position="295"/>
    </location>
</feature>
<evidence type="ECO:0000256" key="6">
    <source>
        <dbReference type="ARBA" id="ARBA00022857"/>
    </source>
</evidence>
<dbReference type="PANTHER" id="PTHR42907">
    <property type="entry name" value="FMN-LINKED OXIDOREDUCTASES SUPERFAMILY PROTEIN"/>
    <property type="match status" value="1"/>
</dbReference>
<feature type="binding site" evidence="9 12">
    <location>
        <begin position="14"/>
        <end position="16"/>
    </location>
    <ligand>
        <name>FMN</name>
        <dbReference type="ChEBI" id="CHEBI:58210"/>
    </ligand>
</feature>
<feature type="binding site" evidence="9 12">
    <location>
        <position position="168"/>
    </location>
    <ligand>
        <name>FMN</name>
        <dbReference type="ChEBI" id="CHEBI:58210"/>
    </ligand>
</feature>
<feature type="binding site" evidence="9 12">
    <location>
        <position position="67"/>
    </location>
    <ligand>
        <name>FMN</name>
        <dbReference type="ChEBI" id="CHEBI:58210"/>
    </ligand>
</feature>
<feature type="binding site" evidence="9 12">
    <location>
        <begin position="230"/>
        <end position="231"/>
    </location>
    <ligand>
        <name>FMN</name>
        <dbReference type="ChEBI" id="CHEBI:58210"/>
    </ligand>
</feature>
<dbReference type="Gene3D" id="3.20.20.70">
    <property type="entry name" value="Aldolase class I"/>
    <property type="match status" value="1"/>
</dbReference>
<dbReference type="AlphaFoldDB" id="A0A193LKU5"/>
<evidence type="ECO:0000313" key="15">
    <source>
        <dbReference type="Proteomes" id="UP000092695"/>
    </source>
</evidence>
<dbReference type="NCBIfam" id="TIGR00742">
    <property type="entry name" value="yjbN"/>
    <property type="match status" value="1"/>
</dbReference>
<comment type="catalytic activity">
    <reaction evidence="9">
        <text>5,6-dihydrouridine(20) in tRNA + NAD(+) = uridine(20) in tRNA + NADH + H(+)</text>
        <dbReference type="Rhea" id="RHEA:53340"/>
        <dbReference type="Rhea" id="RHEA-COMP:13533"/>
        <dbReference type="Rhea" id="RHEA-COMP:13534"/>
        <dbReference type="ChEBI" id="CHEBI:15378"/>
        <dbReference type="ChEBI" id="CHEBI:57540"/>
        <dbReference type="ChEBI" id="CHEBI:57945"/>
        <dbReference type="ChEBI" id="CHEBI:65315"/>
        <dbReference type="ChEBI" id="CHEBI:74443"/>
        <dbReference type="EC" id="1.3.1.91"/>
    </reaction>
</comment>
<sequence>MANTERCARVSVAPMMDWTDRHCRYFLRQLSAPTLLYTEMVTAAAIRHGDSERLLRFDATEHPVVLQLGGSSPELMAEAAVMGAEAGYDAININVGCPSDRVQNGQFGACLMADPRRVADCVRAMRKATDCPVTVKTRIGIDDSDSDAFLREFVTTVADAGCETFVVHARIAVLAGLSPKENRSVPPLNYPRVYRLKEARPDLQIVLNGGITDSQQALAHLQHVDGVMIGRQAYQAPWFLRELDRVVYGNESSETRQEVILRMRPYIEEALSEGVYLKHISRHLLGLFAGEPGARAWRRHLSQHAWQADSGFEVLEEALAKVPAALAA</sequence>
<evidence type="ECO:0000256" key="2">
    <source>
        <dbReference type="ARBA" id="ARBA00022555"/>
    </source>
</evidence>
<dbReference type="PIRSF" id="PIRSF006621">
    <property type="entry name" value="Dus"/>
    <property type="match status" value="1"/>
</dbReference>
<keyword evidence="7 9" id="KW-0694">RNA-binding</keyword>
<dbReference type="GO" id="GO:0102264">
    <property type="term" value="F:tRNA-dihydrouridine20 synthase activity"/>
    <property type="evidence" value="ECO:0007669"/>
    <property type="project" value="UniProtKB-EC"/>
</dbReference>
<keyword evidence="6 9" id="KW-0521">NADP</keyword>
<comment type="catalytic activity">
    <reaction evidence="9">
        <text>5,6-dihydrouridine(20a) in tRNA + NADP(+) = uridine(20a) in tRNA + NADPH + H(+)</text>
        <dbReference type="Rhea" id="RHEA:53344"/>
        <dbReference type="Rhea" id="RHEA-COMP:13535"/>
        <dbReference type="Rhea" id="RHEA-COMP:13536"/>
        <dbReference type="ChEBI" id="CHEBI:15378"/>
        <dbReference type="ChEBI" id="CHEBI:57783"/>
        <dbReference type="ChEBI" id="CHEBI:58349"/>
        <dbReference type="ChEBI" id="CHEBI:65315"/>
        <dbReference type="ChEBI" id="CHEBI:74443"/>
    </reaction>
</comment>
<dbReference type="NCBIfam" id="NF008774">
    <property type="entry name" value="PRK11815.1"/>
    <property type="match status" value="1"/>
</dbReference>
<evidence type="ECO:0000313" key="14">
    <source>
        <dbReference type="EMBL" id="ANO53066.1"/>
    </source>
</evidence>
<dbReference type="GO" id="GO:0000049">
    <property type="term" value="F:tRNA binding"/>
    <property type="evidence" value="ECO:0007669"/>
    <property type="project" value="UniProtKB-UniRule"/>
</dbReference>
<evidence type="ECO:0000256" key="7">
    <source>
        <dbReference type="ARBA" id="ARBA00022884"/>
    </source>
</evidence>
<feature type="site" description="Interacts with tRNA" evidence="9">
    <location>
        <position position="94"/>
    </location>
</feature>
<evidence type="ECO:0000256" key="9">
    <source>
        <dbReference type="HAMAP-Rule" id="MF_02041"/>
    </source>
</evidence>
<dbReference type="PANTHER" id="PTHR42907:SF1">
    <property type="entry name" value="FMN-LINKED OXIDOREDUCTASES SUPERFAMILY PROTEIN"/>
    <property type="match status" value="1"/>
</dbReference>
<comment type="similarity">
    <text evidence="9">Belongs to the Dus family. DusA subfamily.</text>
</comment>
<dbReference type="KEGG" id="woc:BA177_07200"/>
<dbReference type="GO" id="GO:0010181">
    <property type="term" value="F:FMN binding"/>
    <property type="evidence" value="ECO:0007669"/>
    <property type="project" value="UniProtKB-UniRule"/>
</dbReference>
<dbReference type="InterPro" id="IPR035587">
    <property type="entry name" value="DUS-like_FMN-bd"/>
</dbReference>
<proteinExistence type="inferred from homology"/>
<evidence type="ECO:0000256" key="12">
    <source>
        <dbReference type="PIRSR" id="PIRSR006621-2"/>
    </source>
</evidence>
<evidence type="ECO:0000256" key="5">
    <source>
        <dbReference type="ARBA" id="ARBA00022694"/>
    </source>
</evidence>
<dbReference type="OrthoDB" id="9783413at2"/>
<dbReference type="HAMAP" id="MF_02041">
    <property type="entry name" value="DusA_subfam"/>
    <property type="match status" value="1"/>
</dbReference>
<dbReference type="CDD" id="cd02801">
    <property type="entry name" value="DUS_like_FMN"/>
    <property type="match status" value="1"/>
</dbReference>
<keyword evidence="15" id="KW-1185">Reference proteome</keyword>
<dbReference type="InterPro" id="IPR001269">
    <property type="entry name" value="DUS_fam"/>
</dbReference>
<dbReference type="EC" id="1.3.1.91" evidence="9"/>
<feature type="active site" description="Proton donor" evidence="9 11">
    <location>
        <position position="97"/>
    </location>
</feature>
<comment type="similarity">
    <text evidence="10">Belongs to the dus family.</text>
</comment>
<feature type="site" description="Interacts with tRNA" evidence="9">
    <location>
        <position position="183"/>
    </location>
</feature>
<comment type="cofactor">
    <cofactor evidence="1 9 10 12">
        <name>FMN</name>
        <dbReference type="ChEBI" id="CHEBI:58210"/>
    </cofactor>
</comment>
<dbReference type="Gene3D" id="1.20.120.1460">
    <property type="match status" value="1"/>
</dbReference>
<dbReference type="GO" id="GO:0102266">
    <property type="term" value="F:tRNA-dihydrouridine20a synthase activity"/>
    <property type="evidence" value="ECO:0007669"/>
    <property type="project" value="RHEA"/>
</dbReference>
<keyword evidence="12" id="KW-0547">Nucleotide-binding</keyword>
<evidence type="ECO:0000259" key="13">
    <source>
        <dbReference type="Pfam" id="PF01207"/>
    </source>
</evidence>
<evidence type="ECO:0000256" key="4">
    <source>
        <dbReference type="ARBA" id="ARBA00022643"/>
    </source>
</evidence>
<comment type="function">
    <text evidence="9">Catalyzes the synthesis of 5,6-dihydrouridine (D), a modified base found in the D-loop of most tRNAs, via the reduction of the C5-C6 double bond in target uridines. Specifically modifies U20 and U20a in tRNAs.</text>
</comment>
<keyword evidence="2 9" id="KW-0820">tRNA-binding</keyword>
<dbReference type="InterPro" id="IPR004653">
    <property type="entry name" value="DusA"/>
</dbReference>
<dbReference type="GO" id="GO:0050660">
    <property type="term" value="F:flavin adenine dinucleotide binding"/>
    <property type="evidence" value="ECO:0007669"/>
    <property type="project" value="InterPro"/>
</dbReference>
<keyword evidence="3 9" id="KW-0285">Flavoprotein</keyword>
<keyword evidence="5 9" id="KW-0819">tRNA processing</keyword>
<dbReference type="PROSITE" id="PS01136">
    <property type="entry name" value="UPF0034"/>
    <property type="match status" value="1"/>
</dbReference>
<feature type="domain" description="DUS-like FMN-binding" evidence="13">
    <location>
        <begin position="12"/>
        <end position="316"/>
    </location>
</feature>
<evidence type="ECO:0000256" key="11">
    <source>
        <dbReference type="PIRSR" id="PIRSR006621-1"/>
    </source>
</evidence>
<dbReference type="SUPFAM" id="SSF51395">
    <property type="entry name" value="FMN-linked oxidoreductases"/>
    <property type="match status" value="1"/>
</dbReference>
<evidence type="ECO:0000256" key="8">
    <source>
        <dbReference type="ARBA" id="ARBA00023002"/>
    </source>
</evidence>
<dbReference type="EMBL" id="CP016268">
    <property type="protein sequence ID" value="ANO53066.1"/>
    <property type="molecule type" value="Genomic_DNA"/>
</dbReference>
<name>A0A193LKU5_9GAMM</name>
<dbReference type="Pfam" id="PF01207">
    <property type="entry name" value="Dus"/>
    <property type="match status" value="1"/>
</dbReference>
<keyword evidence="4 9" id="KW-0288">FMN</keyword>
<evidence type="ECO:0000256" key="10">
    <source>
        <dbReference type="PIRNR" id="PIRNR006621"/>
    </source>
</evidence>
<feature type="site" description="Interacts with tRNA; defines subfamily-specific binding signature" evidence="9">
    <location>
        <position position="180"/>
    </location>
</feature>
<feature type="site" description="Interacts with tRNA; defines subfamily-specific binding signature" evidence="9">
    <location>
        <position position="298"/>
    </location>
</feature>
<comment type="catalytic activity">
    <reaction evidence="9">
        <text>5,6-dihydrouridine(20) in tRNA + NADP(+) = uridine(20) in tRNA + NADPH + H(+)</text>
        <dbReference type="Rhea" id="RHEA:53336"/>
        <dbReference type="Rhea" id="RHEA-COMP:13533"/>
        <dbReference type="Rhea" id="RHEA-COMP:13534"/>
        <dbReference type="ChEBI" id="CHEBI:15378"/>
        <dbReference type="ChEBI" id="CHEBI:57783"/>
        <dbReference type="ChEBI" id="CHEBI:58349"/>
        <dbReference type="ChEBI" id="CHEBI:65315"/>
        <dbReference type="ChEBI" id="CHEBI:74443"/>
        <dbReference type="EC" id="1.3.1.91"/>
    </reaction>
</comment>
<dbReference type="Proteomes" id="UP000092695">
    <property type="component" value="Chromosome"/>
</dbReference>
<gene>
    <name evidence="9" type="primary">dusA</name>
    <name evidence="14" type="ORF">BA177_07200</name>
</gene>
<dbReference type="STRING" id="1548547.BA177_07200"/>
<reference evidence="14 15" key="1">
    <citation type="submission" date="2016-06" db="EMBL/GenBank/DDBJ databases">
        <title>Complete genome sequence of a deep-branching marine Gamma Proteobacterium Woeseia oceani type strain XK5.</title>
        <authorList>
            <person name="Mu D."/>
            <person name="Du Z."/>
        </authorList>
    </citation>
    <scope>NUCLEOTIDE SEQUENCE [LARGE SCALE GENOMIC DNA]</scope>
    <source>
        <strain evidence="14 15">XK5</strain>
    </source>
</reference>
<protein>
    <recommendedName>
        <fullName evidence="9">tRNA-dihydrouridine(20/20a) synthase</fullName>
        <ecNumber evidence="9">1.3.1.91</ecNumber>
    </recommendedName>
    <alternativeName>
        <fullName evidence="9">U20-specific dihydrouridine synthase</fullName>
        <shortName evidence="9">U20-specific Dus</shortName>
    </alternativeName>
    <alternativeName>
        <fullName evidence="9">tRNA-dihydrouridine synthase A</fullName>
    </alternativeName>
</protein>
<dbReference type="InterPro" id="IPR013785">
    <property type="entry name" value="Aldolase_TIM"/>
</dbReference>
<dbReference type="InterPro" id="IPR018517">
    <property type="entry name" value="tRNA_hU_synthase_CS"/>
</dbReference>
<accession>A0A193LKU5</accession>
<organism evidence="14 15">
    <name type="scientific">Woeseia oceani</name>
    <dbReference type="NCBI Taxonomy" id="1548547"/>
    <lineage>
        <taxon>Bacteria</taxon>
        <taxon>Pseudomonadati</taxon>
        <taxon>Pseudomonadota</taxon>
        <taxon>Gammaproteobacteria</taxon>
        <taxon>Woeseiales</taxon>
        <taxon>Woeseiaceae</taxon>
        <taxon>Woeseia</taxon>
    </lineage>
</organism>
<comment type="catalytic activity">
    <reaction evidence="9">
        <text>5,6-dihydrouridine(20a) in tRNA + NAD(+) = uridine(20a) in tRNA + NADH + H(+)</text>
        <dbReference type="Rhea" id="RHEA:53348"/>
        <dbReference type="Rhea" id="RHEA-COMP:13535"/>
        <dbReference type="Rhea" id="RHEA-COMP:13536"/>
        <dbReference type="ChEBI" id="CHEBI:15378"/>
        <dbReference type="ChEBI" id="CHEBI:57540"/>
        <dbReference type="ChEBI" id="CHEBI:57945"/>
        <dbReference type="ChEBI" id="CHEBI:65315"/>
        <dbReference type="ChEBI" id="CHEBI:74443"/>
    </reaction>
</comment>
<evidence type="ECO:0000256" key="3">
    <source>
        <dbReference type="ARBA" id="ARBA00022630"/>
    </source>
</evidence>
<evidence type="ECO:0000256" key="1">
    <source>
        <dbReference type="ARBA" id="ARBA00001917"/>
    </source>
</evidence>
<feature type="binding site" evidence="9 12">
    <location>
        <position position="136"/>
    </location>
    <ligand>
        <name>FMN</name>
        <dbReference type="ChEBI" id="CHEBI:58210"/>
    </ligand>
</feature>
<feature type="binding site" evidence="9 12">
    <location>
        <begin position="208"/>
        <end position="210"/>
    </location>
    <ligand>
        <name>FMN</name>
        <dbReference type="ChEBI" id="CHEBI:58210"/>
    </ligand>
</feature>
<keyword evidence="8 9" id="KW-0560">Oxidoreductase</keyword>